<dbReference type="Proteomes" id="UP001255185">
    <property type="component" value="Unassembled WGS sequence"/>
</dbReference>
<dbReference type="InterPro" id="IPR016084">
    <property type="entry name" value="Haem_Oase-like_multi-hlx"/>
</dbReference>
<accession>A0ABU1TRC6</accession>
<evidence type="ECO:0000313" key="1">
    <source>
        <dbReference type="EMBL" id="MDR6968423.1"/>
    </source>
</evidence>
<reference evidence="1 2" key="1">
    <citation type="submission" date="2023-07" db="EMBL/GenBank/DDBJ databases">
        <title>Sorghum-associated microbial communities from plants grown in Nebraska, USA.</title>
        <authorList>
            <person name="Schachtman D."/>
        </authorList>
    </citation>
    <scope>NUCLEOTIDE SEQUENCE [LARGE SCALE GENOMIC DNA]</scope>
    <source>
        <strain evidence="1 2">3773</strain>
    </source>
</reference>
<comment type="caution">
    <text evidence="1">The sequence shown here is derived from an EMBL/GenBank/DDBJ whole genome shotgun (WGS) entry which is preliminary data.</text>
</comment>
<name>A0ABU1TRC6_9FLAO</name>
<sequence>MSLENSNIEEPTTVTFLDKLRNKTSASHKNLESLPISKSIVNPKITIEEYALYLSLMHDVVKNLEEDIYPILSDAIPDLNERKKTHFILNDLKFTKSEKKQNHSPFDATGISVPFAMGIMYVVEGSTLGGRFIIKNIQESFGFDEENGASYFGGYGNKTGSFWKKFLNSMTDFEQQTNSEKEIISGADYAFRAIHKHLSENSVA</sequence>
<keyword evidence="2" id="KW-1185">Reference proteome</keyword>
<dbReference type="RefSeq" id="WP_310026994.1">
    <property type="nucleotide sequence ID" value="NZ_JAVDVI010000010.1"/>
</dbReference>
<gene>
    <name evidence="1" type="ORF">J2X31_002446</name>
</gene>
<dbReference type="InterPro" id="IPR016053">
    <property type="entry name" value="Haem_Oase-like"/>
</dbReference>
<dbReference type="SUPFAM" id="SSF48613">
    <property type="entry name" value="Heme oxygenase-like"/>
    <property type="match status" value="1"/>
</dbReference>
<evidence type="ECO:0000313" key="2">
    <source>
        <dbReference type="Proteomes" id="UP001255185"/>
    </source>
</evidence>
<dbReference type="Gene3D" id="1.20.910.10">
    <property type="entry name" value="Heme oxygenase-like"/>
    <property type="match status" value="1"/>
</dbReference>
<dbReference type="EMBL" id="JAVDVI010000010">
    <property type="protein sequence ID" value="MDR6968423.1"/>
    <property type="molecule type" value="Genomic_DNA"/>
</dbReference>
<organism evidence="1 2">
    <name type="scientific">Flavobacterium arsenatis</name>
    <dbReference type="NCBI Taxonomy" id="1484332"/>
    <lineage>
        <taxon>Bacteria</taxon>
        <taxon>Pseudomonadati</taxon>
        <taxon>Bacteroidota</taxon>
        <taxon>Flavobacteriia</taxon>
        <taxon>Flavobacteriales</taxon>
        <taxon>Flavobacteriaceae</taxon>
        <taxon>Flavobacterium</taxon>
    </lineage>
</organism>
<dbReference type="CDD" id="cd19166">
    <property type="entry name" value="HemeO-bac"/>
    <property type="match status" value="1"/>
</dbReference>
<protein>
    <submittedName>
        <fullName evidence="1">Heme oxygenase</fullName>
    </submittedName>
</protein>
<dbReference type="Pfam" id="PF01126">
    <property type="entry name" value="Heme_oxygenase"/>
    <property type="match status" value="1"/>
</dbReference>
<proteinExistence type="predicted"/>